<reference evidence="1 2" key="1">
    <citation type="submission" date="2019-12" db="EMBL/GenBank/DDBJ databases">
        <title>Novel species isolated from a subtropical stream in China.</title>
        <authorList>
            <person name="Lu H."/>
        </authorList>
    </citation>
    <scope>NUCLEOTIDE SEQUENCE [LARGE SCALE GENOMIC DNA]</scope>
    <source>
        <strain evidence="1 2">FT135W</strain>
    </source>
</reference>
<dbReference type="EMBL" id="WWCN01000005">
    <property type="protein sequence ID" value="MYM23039.1"/>
    <property type="molecule type" value="Genomic_DNA"/>
</dbReference>
<sequence>MPTRSTATGISSAITARLGSATLAPSAVNAPLLRAPAAIPFTTRCQTRRRAVSACTTSRAITSPAICRLAPTCVTSRCWSTA</sequence>
<comment type="caution">
    <text evidence="1">The sequence shown here is derived from an EMBL/GenBank/DDBJ whole genome shotgun (WGS) entry which is preliminary data.</text>
</comment>
<evidence type="ECO:0000313" key="1">
    <source>
        <dbReference type="EMBL" id="MYM23039.1"/>
    </source>
</evidence>
<keyword evidence="2" id="KW-1185">Reference proteome</keyword>
<name>A0A6L8K695_9BURK</name>
<accession>A0A6L8K695</accession>
<gene>
    <name evidence="1" type="ORF">GTP46_10320</name>
</gene>
<proteinExistence type="predicted"/>
<protein>
    <submittedName>
        <fullName evidence="1">Uncharacterized protein</fullName>
    </submittedName>
</protein>
<dbReference type="Proteomes" id="UP000479335">
    <property type="component" value="Unassembled WGS sequence"/>
</dbReference>
<evidence type="ECO:0000313" key="2">
    <source>
        <dbReference type="Proteomes" id="UP000479335"/>
    </source>
</evidence>
<dbReference type="AlphaFoldDB" id="A0A6L8K695"/>
<organism evidence="1 2">
    <name type="scientific">Duganella flavida</name>
    <dbReference type="NCBI Taxonomy" id="2692175"/>
    <lineage>
        <taxon>Bacteria</taxon>
        <taxon>Pseudomonadati</taxon>
        <taxon>Pseudomonadota</taxon>
        <taxon>Betaproteobacteria</taxon>
        <taxon>Burkholderiales</taxon>
        <taxon>Oxalobacteraceae</taxon>
        <taxon>Telluria group</taxon>
        <taxon>Duganella</taxon>
    </lineage>
</organism>